<dbReference type="OrthoDB" id="9801785at2"/>
<evidence type="ECO:0000256" key="1">
    <source>
        <dbReference type="ARBA" id="ARBA00001911"/>
    </source>
</evidence>
<comment type="subcellular location">
    <subcellularLocation>
        <location evidence="2">Golgi apparatus membrane</location>
        <topology evidence="2">Single-pass type II membrane protein</topology>
    </subcellularLocation>
    <subcellularLocation>
        <location evidence="12">Golgi apparatus</location>
        <location evidence="12">Golgi stack membrane</location>
    </subcellularLocation>
</comment>
<evidence type="ECO:0000256" key="11">
    <source>
        <dbReference type="ARBA" id="ARBA00023239"/>
    </source>
</evidence>
<keyword evidence="6" id="KW-1133">Transmembrane helix</keyword>
<keyword evidence="16" id="KW-1185">Reference proteome</keyword>
<evidence type="ECO:0000313" key="15">
    <source>
        <dbReference type="EMBL" id="OSC28097.1"/>
    </source>
</evidence>
<feature type="domain" description="NAD-dependent epimerase/dehydratase" evidence="14">
    <location>
        <begin position="3"/>
        <end position="232"/>
    </location>
</feature>
<comment type="cofactor">
    <cofactor evidence="1">
        <name>NAD(+)</name>
        <dbReference type="ChEBI" id="CHEBI:57540"/>
    </cofactor>
</comment>
<comment type="caution">
    <text evidence="15">The sequence shown here is derived from an EMBL/GenBank/DDBJ whole genome shotgun (WGS) entry which is preliminary data.</text>
</comment>
<dbReference type="EMBL" id="NCXM01000011">
    <property type="protein sequence ID" value="OSC28097.1"/>
    <property type="molecule type" value="Genomic_DNA"/>
</dbReference>
<gene>
    <name evidence="15" type="ORF">B8W69_12865</name>
</gene>
<dbReference type="InterPro" id="IPR044516">
    <property type="entry name" value="UXS-like"/>
</dbReference>
<keyword evidence="7" id="KW-0520">NAD</keyword>
<dbReference type="Gene3D" id="3.40.50.720">
    <property type="entry name" value="NAD(P)-binding Rossmann-like Domain"/>
    <property type="match status" value="1"/>
</dbReference>
<evidence type="ECO:0000313" key="16">
    <source>
        <dbReference type="Proteomes" id="UP000242320"/>
    </source>
</evidence>
<protein>
    <submittedName>
        <fullName evidence="15">NAD-dependent dehydratase</fullName>
    </submittedName>
</protein>
<proteinExistence type="predicted"/>
<dbReference type="InterPro" id="IPR036291">
    <property type="entry name" value="NAD(P)-bd_dom_sf"/>
</dbReference>
<evidence type="ECO:0000256" key="4">
    <source>
        <dbReference type="ARBA" id="ARBA00022793"/>
    </source>
</evidence>
<dbReference type="Proteomes" id="UP000242320">
    <property type="component" value="Unassembled WGS sequence"/>
</dbReference>
<dbReference type="GO" id="GO:0070403">
    <property type="term" value="F:NAD+ binding"/>
    <property type="evidence" value="ECO:0007669"/>
    <property type="project" value="InterPro"/>
</dbReference>
<evidence type="ECO:0000256" key="13">
    <source>
        <dbReference type="SAM" id="MobiDB-lite"/>
    </source>
</evidence>
<evidence type="ECO:0000256" key="8">
    <source>
        <dbReference type="ARBA" id="ARBA00023034"/>
    </source>
</evidence>
<keyword evidence="9" id="KW-0472">Membrane</keyword>
<dbReference type="InterPro" id="IPR001509">
    <property type="entry name" value="Epimerase_deHydtase"/>
</dbReference>
<keyword evidence="10" id="KW-0325">Glycoprotein</keyword>
<keyword evidence="5" id="KW-0735">Signal-anchor</keyword>
<keyword evidence="8" id="KW-0333">Golgi apparatus</keyword>
<dbReference type="PANTHER" id="PTHR43078:SF6">
    <property type="entry name" value="UDP-GLUCURONIC ACID DECARBOXYLASE 1"/>
    <property type="match status" value="1"/>
</dbReference>
<evidence type="ECO:0000256" key="9">
    <source>
        <dbReference type="ARBA" id="ARBA00023136"/>
    </source>
</evidence>
<keyword evidence="11" id="KW-0456">Lyase</keyword>
<feature type="region of interest" description="Disordered" evidence="13">
    <location>
        <begin position="261"/>
        <end position="280"/>
    </location>
</feature>
<dbReference type="GO" id="GO:0048040">
    <property type="term" value="F:UDP-glucuronate decarboxylase activity"/>
    <property type="evidence" value="ECO:0007669"/>
    <property type="project" value="TreeGrafter"/>
</dbReference>
<dbReference type="UniPathway" id="UPA00796">
    <property type="reaction ID" value="UER00771"/>
</dbReference>
<evidence type="ECO:0000256" key="7">
    <source>
        <dbReference type="ARBA" id="ARBA00023027"/>
    </source>
</evidence>
<dbReference type="CDD" id="cd05230">
    <property type="entry name" value="UGD_SDR_e"/>
    <property type="match status" value="1"/>
</dbReference>
<dbReference type="Pfam" id="PF01370">
    <property type="entry name" value="Epimerase"/>
    <property type="match status" value="1"/>
</dbReference>
<sequence length="323" mass="35427">MRALVAGAAGFLGSHLCDRLRRDGIEVIGLDNFCTGRRENIAQLDGDPGFSFVEHDITRPVDAVGSGPLDVIFNLACPASPRAYQRDPLFTLETNYVGTRNLLELARERGATILQASTSEVYGDPTIHPQAENYWGNANCFGVRACYEEGKRVAETLTLEYARRYRVPIKVVRIFNTYGPRMDPEDGRIISSFIVQALRGEPITVFGDGSQTRSFCYVDDLVEGLVSMAASDASFIGPVNLGSPAERTVLETASIIKEMTGSPSTTVYEPLPPDDPKQRRPDITLAESALGWTPRISFEEGAERTIDYFRGIVRAGPDGGIQR</sequence>
<organism evidence="15 16">
    <name type="scientific">Mycolicibacterium vulneris</name>
    <dbReference type="NCBI Taxonomy" id="547163"/>
    <lineage>
        <taxon>Bacteria</taxon>
        <taxon>Bacillati</taxon>
        <taxon>Actinomycetota</taxon>
        <taxon>Actinomycetes</taxon>
        <taxon>Mycobacteriales</taxon>
        <taxon>Mycobacteriaceae</taxon>
        <taxon>Mycolicibacterium</taxon>
    </lineage>
</organism>
<dbReference type="FunFam" id="3.40.50.720:FF:000065">
    <property type="entry name" value="UDP-glucuronic acid decarboxylase 1"/>
    <property type="match status" value="1"/>
</dbReference>
<dbReference type="GO" id="GO:0042732">
    <property type="term" value="P:D-xylose metabolic process"/>
    <property type="evidence" value="ECO:0007669"/>
    <property type="project" value="InterPro"/>
</dbReference>
<evidence type="ECO:0000259" key="14">
    <source>
        <dbReference type="Pfam" id="PF01370"/>
    </source>
</evidence>
<evidence type="ECO:0000256" key="5">
    <source>
        <dbReference type="ARBA" id="ARBA00022968"/>
    </source>
</evidence>
<dbReference type="GO" id="GO:0033320">
    <property type="term" value="P:UDP-D-xylose biosynthetic process"/>
    <property type="evidence" value="ECO:0007669"/>
    <property type="project" value="UniProtKB-UniPathway"/>
</dbReference>
<evidence type="ECO:0000256" key="12">
    <source>
        <dbReference type="ARBA" id="ARBA00037859"/>
    </source>
</evidence>
<keyword evidence="4" id="KW-0210">Decarboxylase</keyword>
<name>A0A1X2L2H1_9MYCO</name>
<dbReference type="PANTHER" id="PTHR43078">
    <property type="entry name" value="UDP-GLUCURONIC ACID DECARBOXYLASE-RELATED"/>
    <property type="match status" value="1"/>
</dbReference>
<dbReference type="SUPFAM" id="SSF51735">
    <property type="entry name" value="NAD(P)-binding Rossmann-fold domains"/>
    <property type="match status" value="1"/>
</dbReference>
<evidence type="ECO:0000256" key="10">
    <source>
        <dbReference type="ARBA" id="ARBA00023180"/>
    </source>
</evidence>
<evidence type="ECO:0000256" key="3">
    <source>
        <dbReference type="ARBA" id="ARBA00022692"/>
    </source>
</evidence>
<keyword evidence="3" id="KW-0812">Transmembrane</keyword>
<evidence type="ECO:0000256" key="6">
    <source>
        <dbReference type="ARBA" id="ARBA00022989"/>
    </source>
</evidence>
<dbReference type="GO" id="GO:0005737">
    <property type="term" value="C:cytoplasm"/>
    <property type="evidence" value="ECO:0007669"/>
    <property type="project" value="TreeGrafter"/>
</dbReference>
<evidence type="ECO:0000256" key="2">
    <source>
        <dbReference type="ARBA" id="ARBA00004323"/>
    </source>
</evidence>
<accession>A0A1X2L2H1</accession>
<dbReference type="AlphaFoldDB" id="A0A1X2L2H1"/>
<dbReference type="RefSeq" id="WP_085290184.1">
    <property type="nucleotide sequence ID" value="NZ_NCXM01000011.1"/>
</dbReference>
<reference evidence="15 16" key="1">
    <citation type="submission" date="2017-04" db="EMBL/GenBank/DDBJ databases">
        <title>The new phylogeny of genus Mycobacterium.</title>
        <authorList>
            <person name="Tortoli E."/>
            <person name="Trovato A."/>
            <person name="Cirillo D.M."/>
        </authorList>
    </citation>
    <scope>NUCLEOTIDE SEQUENCE [LARGE SCALE GENOMIC DNA]</scope>
    <source>
        <strain evidence="15 16">DSM 45247</strain>
    </source>
</reference>